<feature type="region of interest" description="Disordered" evidence="1">
    <location>
        <begin position="1"/>
        <end position="434"/>
    </location>
</feature>
<evidence type="ECO:0000313" key="4">
    <source>
        <dbReference type="Proteomes" id="UP001303222"/>
    </source>
</evidence>
<feature type="compositionally biased region" description="Gly residues" evidence="1">
    <location>
        <begin position="377"/>
        <end position="386"/>
    </location>
</feature>
<dbReference type="EMBL" id="MU859086">
    <property type="protein sequence ID" value="KAK3954713.1"/>
    <property type="molecule type" value="Genomic_DNA"/>
</dbReference>
<dbReference type="Proteomes" id="UP001303222">
    <property type="component" value="Unassembled WGS sequence"/>
</dbReference>
<dbReference type="InterPro" id="IPR000210">
    <property type="entry name" value="BTB/POZ_dom"/>
</dbReference>
<dbReference type="SMART" id="SM00225">
    <property type="entry name" value="BTB"/>
    <property type="match status" value="1"/>
</dbReference>
<dbReference type="InterPro" id="IPR011333">
    <property type="entry name" value="SKP1/BTB/POZ_sf"/>
</dbReference>
<dbReference type="Gene3D" id="3.30.710.10">
    <property type="entry name" value="Potassium Channel Kv1.1, Chain A"/>
    <property type="match status" value="1"/>
</dbReference>
<dbReference type="PANTHER" id="PTHR47843:SF2">
    <property type="entry name" value="BTB DOMAIN-CONTAINING PROTEIN"/>
    <property type="match status" value="1"/>
</dbReference>
<protein>
    <recommendedName>
        <fullName evidence="2">BTB domain-containing protein</fullName>
    </recommendedName>
</protein>
<dbReference type="AlphaFoldDB" id="A0AAN6P314"/>
<feature type="compositionally biased region" description="Low complexity" evidence="1">
    <location>
        <begin position="171"/>
        <end position="184"/>
    </location>
</feature>
<feature type="compositionally biased region" description="Basic and acidic residues" evidence="1">
    <location>
        <begin position="316"/>
        <end position="325"/>
    </location>
</feature>
<feature type="compositionally biased region" description="Low complexity" evidence="1">
    <location>
        <begin position="224"/>
        <end position="251"/>
    </location>
</feature>
<evidence type="ECO:0000313" key="3">
    <source>
        <dbReference type="EMBL" id="KAK3954713.1"/>
    </source>
</evidence>
<feature type="domain" description="BTB" evidence="2">
    <location>
        <begin position="471"/>
        <end position="560"/>
    </location>
</feature>
<name>A0AAN6P314_9PEZI</name>
<dbReference type="PROSITE" id="PS50097">
    <property type="entry name" value="BTB"/>
    <property type="match status" value="1"/>
</dbReference>
<feature type="region of interest" description="Disordered" evidence="1">
    <location>
        <begin position="504"/>
        <end position="535"/>
    </location>
</feature>
<reference evidence="3" key="1">
    <citation type="journal article" date="2023" name="Mol. Phylogenet. Evol.">
        <title>Genome-scale phylogeny and comparative genomics of the fungal order Sordariales.</title>
        <authorList>
            <person name="Hensen N."/>
            <person name="Bonometti L."/>
            <person name="Westerberg I."/>
            <person name="Brannstrom I.O."/>
            <person name="Guillou S."/>
            <person name="Cros-Aarteil S."/>
            <person name="Calhoun S."/>
            <person name="Haridas S."/>
            <person name="Kuo A."/>
            <person name="Mondo S."/>
            <person name="Pangilinan J."/>
            <person name="Riley R."/>
            <person name="LaButti K."/>
            <person name="Andreopoulos B."/>
            <person name="Lipzen A."/>
            <person name="Chen C."/>
            <person name="Yan M."/>
            <person name="Daum C."/>
            <person name="Ng V."/>
            <person name="Clum A."/>
            <person name="Steindorff A."/>
            <person name="Ohm R.A."/>
            <person name="Martin F."/>
            <person name="Silar P."/>
            <person name="Natvig D.O."/>
            <person name="Lalanne C."/>
            <person name="Gautier V."/>
            <person name="Ament-Velasquez S.L."/>
            <person name="Kruys A."/>
            <person name="Hutchinson M.I."/>
            <person name="Powell A.J."/>
            <person name="Barry K."/>
            <person name="Miller A.N."/>
            <person name="Grigoriev I.V."/>
            <person name="Debuchy R."/>
            <person name="Gladieux P."/>
            <person name="Hiltunen Thoren M."/>
            <person name="Johannesson H."/>
        </authorList>
    </citation>
    <scope>NUCLEOTIDE SEQUENCE</scope>
    <source>
        <strain evidence="3">CBS 626.80</strain>
    </source>
</reference>
<accession>A0AAN6P314</accession>
<feature type="compositionally biased region" description="Low complexity" evidence="1">
    <location>
        <begin position="60"/>
        <end position="97"/>
    </location>
</feature>
<evidence type="ECO:0000259" key="2">
    <source>
        <dbReference type="PROSITE" id="PS50097"/>
    </source>
</evidence>
<keyword evidence="4" id="KW-1185">Reference proteome</keyword>
<gene>
    <name evidence="3" type="ORF">QBC32DRAFT_368427</name>
</gene>
<organism evidence="3 4">
    <name type="scientific">Pseudoneurospora amorphoporcata</name>
    <dbReference type="NCBI Taxonomy" id="241081"/>
    <lineage>
        <taxon>Eukaryota</taxon>
        <taxon>Fungi</taxon>
        <taxon>Dikarya</taxon>
        <taxon>Ascomycota</taxon>
        <taxon>Pezizomycotina</taxon>
        <taxon>Sordariomycetes</taxon>
        <taxon>Sordariomycetidae</taxon>
        <taxon>Sordariales</taxon>
        <taxon>Sordariaceae</taxon>
        <taxon>Pseudoneurospora</taxon>
    </lineage>
</organism>
<feature type="compositionally biased region" description="Low complexity" evidence="1">
    <location>
        <begin position="297"/>
        <end position="311"/>
    </location>
</feature>
<feature type="compositionally biased region" description="Low complexity" evidence="1">
    <location>
        <begin position="194"/>
        <end position="216"/>
    </location>
</feature>
<sequence>MPPSSDDELPLSGRRPHAFDHNRAESHRRATFGRVTGGISTNESQHRPEIIPIQRGPEQSASGPGSSPSSSSAPASSSTPTVTVTASTSSTTGTSASNHEKSFKQQQRRRLQYLQESRQNQLGQQLPKRQTQPLGGTYTPAHPLSKSFTAANAKDREVPCLDLDTPPPPFTSSSHVVPSSSRSTEVAQTAASILQQQVLQEHQQSQQAQQSQQQHQQEQEHQQQHQPQQAQQTQQTQQSQQVEQSQSQQPQDNDEIAIREESLEVLDSLSSITSVDMNRGNTGGSAFGRSDRDNMSNNNTSDNGHGNNGNNRTKRRAEIDLERPTARRLFSGGNITAGHVSGSGNMSGSIPGPYAPVPNPSATQTPTHPASFDSREGPGGVAGGEGQFSPFSRGASPMPQQVPFAQPRTPSAVTMGAAPQRGQVAPERGDRAGSVASVTSVTSITSRNGPPIVNPSLPNLPPDGTNWLTGRIVVISVGAERRKWNVHEQLLSYNSPYFKRLFNPEPEPIKGSSSSPGDIDHPQNLAPASAGQDEQPEVIEEVHLPTTEPKLFALLIRWLYGTAFATSGGQKVFRFPPPQLHQVSVRDYLGLYILGQTVQLPGLRNACIDVLYNYYAAETEEVRVPDLHDVQFIFENTAQAPDSQMRRLLVAHCMFHLFGAKRRGPLPPDWQEVMEPRCDVSYEMFKMLADWKWVIGENVPTMKIKARHAFHEKPRPEELLPWHKAQTAEEAGMPLVGVVKAEPVDDE</sequence>
<reference evidence="3" key="2">
    <citation type="submission" date="2023-06" db="EMBL/GenBank/DDBJ databases">
        <authorList>
            <consortium name="Lawrence Berkeley National Laboratory"/>
            <person name="Mondo S.J."/>
            <person name="Hensen N."/>
            <person name="Bonometti L."/>
            <person name="Westerberg I."/>
            <person name="Brannstrom I.O."/>
            <person name="Guillou S."/>
            <person name="Cros-Aarteil S."/>
            <person name="Calhoun S."/>
            <person name="Haridas S."/>
            <person name="Kuo A."/>
            <person name="Pangilinan J."/>
            <person name="Riley R."/>
            <person name="Labutti K."/>
            <person name="Andreopoulos B."/>
            <person name="Lipzen A."/>
            <person name="Chen C."/>
            <person name="Yanf M."/>
            <person name="Daum C."/>
            <person name="Ng V."/>
            <person name="Clum A."/>
            <person name="Steindorff A."/>
            <person name="Ohm R."/>
            <person name="Martin F."/>
            <person name="Silar P."/>
            <person name="Natvig D."/>
            <person name="Lalanne C."/>
            <person name="Gautier V."/>
            <person name="Ament-Velasquez S.L."/>
            <person name="Kruys A."/>
            <person name="Hutchinson M.I."/>
            <person name="Powell A.J."/>
            <person name="Barry K."/>
            <person name="Miller A.N."/>
            <person name="Grigoriev I.V."/>
            <person name="Debuchy R."/>
            <person name="Gladieux P."/>
            <person name="Thoren M.H."/>
            <person name="Johannesson H."/>
        </authorList>
    </citation>
    <scope>NUCLEOTIDE SEQUENCE</scope>
    <source>
        <strain evidence="3">CBS 626.80</strain>
    </source>
</reference>
<feature type="compositionally biased region" description="Basic and acidic residues" evidence="1">
    <location>
        <begin position="17"/>
        <end position="28"/>
    </location>
</feature>
<comment type="caution">
    <text evidence="3">The sequence shown here is derived from an EMBL/GenBank/DDBJ whole genome shotgun (WGS) entry which is preliminary data.</text>
</comment>
<dbReference type="SUPFAM" id="SSF54695">
    <property type="entry name" value="POZ domain"/>
    <property type="match status" value="1"/>
</dbReference>
<feature type="compositionally biased region" description="Polar residues" evidence="1">
    <location>
        <begin position="120"/>
        <end position="134"/>
    </location>
</feature>
<proteinExistence type="predicted"/>
<dbReference type="PANTHER" id="PTHR47843">
    <property type="entry name" value="BTB DOMAIN-CONTAINING PROTEIN-RELATED"/>
    <property type="match status" value="1"/>
</dbReference>
<evidence type="ECO:0000256" key="1">
    <source>
        <dbReference type="SAM" id="MobiDB-lite"/>
    </source>
</evidence>